<evidence type="ECO:0000256" key="2">
    <source>
        <dbReference type="ARBA" id="ARBA00011984"/>
    </source>
</evidence>
<keyword evidence="9" id="KW-1185">Reference proteome</keyword>
<proteinExistence type="predicted"/>
<dbReference type="EMBL" id="JBAMIC010000001">
    <property type="protein sequence ID" value="KAK7115338.1"/>
    <property type="molecule type" value="Genomic_DNA"/>
</dbReference>
<keyword evidence="3" id="KW-1003">Cell membrane</keyword>
<keyword evidence="7" id="KW-0472">Membrane</keyword>
<evidence type="ECO:0000256" key="6">
    <source>
        <dbReference type="ARBA" id="ARBA00023134"/>
    </source>
</evidence>
<dbReference type="FunFam" id="3.40.50.300:FF:000343">
    <property type="entry name" value="Ras family gtpase"/>
    <property type="match status" value="1"/>
</dbReference>
<evidence type="ECO:0000256" key="1">
    <source>
        <dbReference type="ARBA" id="ARBA00004236"/>
    </source>
</evidence>
<evidence type="ECO:0000256" key="4">
    <source>
        <dbReference type="ARBA" id="ARBA00022741"/>
    </source>
</evidence>
<dbReference type="GO" id="GO:0005886">
    <property type="term" value="C:plasma membrane"/>
    <property type="evidence" value="ECO:0007669"/>
    <property type="project" value="UniProtKB-SubCell"/>
</dbReference>
<evidence type="ECO:0000313" key="8">
    <source>
        <dbReference type="EMBL" id="KAK7115338.1"/>
    </source>
</evidence>
<dbReference type="Gene3D" id="3.40.50.300">
    <property type="entry name" value="P-loop containing nucleotide triphosphate hydrolases"/>
    <property type="match status" value="1"/>
</dbReference>
<dbReference type="InterPro" id="IPR001806">
    <property type="entry name" value="Small_GTPase"/>
</dbReference>
<reference evidence="8 9" key="1">
    <citation type="submission" date="2024-02" db="EMBL/GenBank/DDBJ databases">
        <title>Chromosome-scale genome assembly of the rough periwinkle Littorina saxatilis.</title>
        <authorList>
            <person name="De Jode A."/>
            <person name="Faria R."/>
            <person name="Formenti G."/>
            <person name="Sims Y."/>
            <person name="Smith T.P."/>
            <person name="Tracey A."/>
            <person name="Wood J.M.D."/>
            <person name="Zagrodzka Z.B."/>
            <person name="Johannesson K."/>
            <person name="Butlin R.K."/>
            <person name="Leder E.H."/>
        </authorList>
    </citation>
    <scope>NUCLEOTIDE SEQUENCE [LARGE SCALE GENOMIC DNA]</scope>
    <source>
        <strain evidence="8">Snail1</strain>
        <tissue evidence="8">Muscle</tissue>
    </source>
</reference>
<dbReference type="GO" id="GO:0003925">
    <property type="term" value="F:G protein activity"/>
    <property type="evidence" value="ECO:0007669"/>
    <property type="project" value="UniProtKB-EC"/>
</dbReference>
<dbReference type="AlphaFoldDB" id="A0AAN9GNS0"/>
<keyword evidence="5" id="KW-0378">Hydrolase</keyword>
<name>A0AAN9GNS0_9CAEN</name>
<gene>
    <name evidence="8" type="ORF">V1264_001225</name>
</gene>
<sequence>MSASASGGTRDRRRKFKLVILGDGGVGKSALVIQFVSHRFQEYHDPTIEDAYEQQCRIDGEPAHLDILDTAGQPEFTAMREQYMRKGEGFVICYSITDRRSFDEVIAYKKLINRVRCRDDIPIVIAANKCDLEDKRKVKYEEGQALARQLGCPFFETSAVLRKCVDDVFHSLVIEIRHKEQEDEQAEAKLSRQQKRSGRMRVFLRTINFFHRLRRTRRN</sequence>
<dbReference type="PANTHER" id="PTHR24070">
    <property type="entry name" value="RAS, DI-RAS, AND RHEB FAMILY MEMBERS OF SMALL GTPASE SUPERFAMILY"/>
    <property type="match status" value="1"/>
</dbReference>
<dbReference type="GO" id="GO:0007165">
    <property type="term" value="P:signal transduction"/>
    <property type="evidence" value="ECO:0007669"/>
    <property type="project" value="InterPro"/>
</dbReference>
<dbReference type="NCBIfam" id="TIGR00231">
    <property type="entry name" value="small_GTP"/>
    <property type="match status" value="1"/>
</dbReference>
<organism evidence="8 9">
    <name type="scientific">Littorina saxatilis</name>
    <dbReference type="NCBI Taxonomy" id="31220"/>
    <lineage>
        <taxon>Eukaryota</taxon>
        <taxon>Metazoa</taxon>
        <taxon>Spiralia</taxon>
        <taxon>Lophotrochozoa</taxon>
        <taxon>Mollusca</taxon>
        <taxon>Gastropoda</taxon>
        <taxon>Caenogastropoda</taxon>
        <taxon>Littorinimorpha</taxon>
        <taxon>Littorinoidea</taxon>
        <taxon>Littorinidae</taxon>
        <taxon>Littorina</taxon>
    </lineage>
</organism>
<dbReference type="SMART" id="SM00174">
    <property type="entry name" value="RHO"/>
    <property type="match status" value="1"/>
</dbReference>
<comment type="caution">
    <text evidence="8">The sequence shown here is derived from an EMBL/GenBank/DDBJ whole genome shotgun (WGS) entry which is preliminary data.</text>
</comment>
<dbReference type="SMART" id="SM00173">
    <property type="entry name" value="RAS"/>
    <property type="match status" value="1"/>
</dbReference>
<dbReference type="PROSITE" id="PS51420">
    <property type="entry name" value="RHO"/>
    <property type="match status" value="1"/>
</dbReference>
<dbReference type="Proteomes" id="UP001374579">
    <property type="component" value="Unassembled WGS sequence"/>
</dbReference>
<dbReference type="SUPFAM" id="SSF52540">
    <property type="entry name" value="P-loop containing nucleoside triphosphate hydrolases"/>
    <property type="match status" value="1"/>
</dbReference>
<dbReference type="SMART" id="SM00176">
    <property type="entry name" value="RAN"/>
    <property type="match status" value="1"/>
</dbReference>
<dbReference type="InterPro" id="IPR027417">
    <property type="entry name" value="P-loop_NTPase"/>
</dbReference>
<dbReference type="EC" id="3.6.5.2" evidence="2"/>
<dbReference type="InterPro" id="IPR020849">
    <property type="entry name" value="Small_GTPase_Ras-type"/>
</dbReference>
<evidence type="ECO:0000256" key="7">
    <source>
        <dbReference type="ARBA" id="ARBA00023136"/>
    </source>
</evidence>
<dbReference type="PROSITE" id="PS51421">
    <property type="entry name" value="RAS"/>
    <property type="match status" value="1"/>
</dbReference>
<accession>A0AAN9GNS0</accession>
<comment type="subcellular location">
    <subcellularLocation>
        <location evidence="1">Cell membrane</location>
    </subcellularLocation>
</comment>
<keyword evidence="6" id="KW-0342">GTP-binding</keyword>
<protein>
    <recommendedName>
        <fullName evidence="2">small monomeric GTPase</fullName>
        <ecNumber evidence="2">3.6.5.2</ecNumber>
    </recommendedName>
</protein>
<evidence type="ECO:0000313" key="9">
    <source>
        <dbReference type="Proteomes" id="UP001374579"/>
    </source>
</evidence>
<dbReference type="PROSITE" id="PS51419">
    <property type="entry name" value="RAB"/>
    <property type="match status" value="1"/>
</dbReference>
<dbReference type="InterPro" id="IPR005225">
    <property type="entry name" value="Small_GTP-bd"/>
</dbReference>
<evidence type="ECO:0000256" key="3">
    <source>
        <dbReference type="ARBA" id="ARBA00022475"/>
    </source>
</evidence>
<dbReference type="PRINTS" id="PR00449">
    <property type="entry name" value="RASTRNSFRMNG"/>
</dbReference>
<keyword evidence="4" id="KW-0547">Nucleotide-binding</keyword>
<evidence type="ECO:0000256" key="5">
    <source>
        <dbReference type="ARBA" id="ARBA00022801"/>
    </source>
</evidence>
<dbReference type="SMART" id="SM00175">
    <property type="entry name" value="RAB"/>
    <property type="match status" value="1"/>
</dbReference>
<dbReference type="Pfam" id="PF00071">
    <property type="entry name" value="Ras"/>
    <property type="match status" value="1"/>
</dbReference>
<dbReference type="GO" id="GO:0005525">
    <property type="term" value="F:GTP binding"/>
    <property type="evidence" value="ECO:0007669"/>
    <property type="project" value="UniProtKB-KW"/>
</dbReference>